<dbReference type="Proteomes" id="UP000626109">
    <property type="component" value="Unassembled WGS sequence"/>
</dbReference>
<dbReference type="EMBL" id="CAJNNW010036815">
    <property type="protein sequence ID" value="CAE8737783.1"/>
    <property type="molecule type" value="Genomic_DNA"/>
</dbReference>
<reference evidence="1" key="1">
    <citation type="submission" date="2021-02" db="EMBL/GenBank/DDBJ databases">
        <authorList>
            <person name="Dougan E. K."/>
            <person name="Rhodes N."/>
            <person name="Thang M."/>
            <person name="Chan C."/>
        </authorList>
    </citation>
    <scope>NUCLEOTIDE SEQUENCE</scope>
</reference>
<evidence type="ECO:0000313" key="2">
    <source>
        <dbReference type="Proteomes" id="UP000626109"/>
    </source>
</evidence>
<gene>
    <name evidence="1" type="ORF">PGLA2088_LOCUS48908</name>
</gene>
<feature type="non-terminal residue" evidence="1">
    <location>
        <position position="206"/>
    </location>
</feature>
<evidence type="ECO:0000313" key="1">
    <source>
        <dbReference type="EMBL" id="CAE8737783.1"/>
    </source>
</evidence>
<name>A0A813LXM4_POLGL</name>
<accession>A0A813LXM4</accession>
<comment type="caution">
    <text evidence="1">The sequence shown here is derived from an EMBL/GenBank/DDBJ whole genome shotgun (WGS) entry which is preliminary data.</text>
</comment>
<protein>
    <recommendedName>
        <fullName evidence="3">Sfi1 spindle body domain-containing protein</fullName>
    </recommendedName>
</protein>
<dbReference type="AlphaFoldDB" id="A0A813LXM4"/>
<organism evidence="1 2">
    <name type="scientific">Polarella glacialis</name>
    <name type="common">Dinoflagellate</name>
    <dbReference type="NCBI Taxonomy" id="89957"/>
    <lineage>
        <taxon>Eukaryota</taxon>
        <taxon>Sar</taxon>
        <taxon>Alveolata</taxon>
        <taxon>Dinophyceae</taxon>
        <taxon>Suessiales</taxon>
        <taxon>Suessiaceae</taxon>
        <taxon>Polarella</taxon>
    </lineage>
</organism>
<proteinExistence type="predicted"/>
<evidence type="ECO:0008006" key="3">
    <source>
        <dbReference type="Google" id="ProtNLM"/>
    </source>
</evidence>
<sequence>RRQAQRQLEAAHRLMQEQHARELWALHRLVRVWCGLRQAVIRAEEGELLAHRLRRRVLLRSCLEPWRQHWLRASAAADAARLGRAMLATWHCHKVYFRMLLGVLRASVDHRHGQFKAGCLISSRSTLRSGIRGWREAVAELAFERRCLATRHHGRQLCQAALCCWRAGVDQSRLDSAQEIHKQALRAKVTGWLQEMDSASSSAAPS</sequence>